<dbReference type="Proteomes" id="UP000494255">
    <property type="component" value="Unassembled WGS sequence"/>
</dbReference>
<keyword evidence="2" id="KW-1185">Reference proteome</keyword>
<sequence length="138" mass="15803">MSNVIDIEDLRFTRDRRIVRPQDECSHRHMTLDDKGQFVRCDDCGIQLSPFWVVANMLDQYERALTKIASREKRQAEAELRGVHLRAAQIVERAWRSHSMVPACPHCGEGIRATDGFGQTQINKSIDDRRRAAKKGGV</sequence>
<evidence type="ECO:0000313" key="2">
    <source>
        <dbReference type="Proteomes" id="UP000494255"/>
    </source>
</evidence>
<reference evidence="1 2" key="1">
    <citation type="submission" date="2020-04" db="EMBL/GenBank/DDBJ databases">
        <authorList>
            <person name="De Canck E."/>
        </authorList>
    </citation>
    <scope>NUCLEOTIDE SEQUENCE [LARGE SCALE GENOMIC DNA]</scope>
    <source>
        <strain evidence="1 2">LMG 24238</strain>
    </source>
</reference>
<dbReference type="AlphaFoldDB" id="A0A6J5CPT7"/>
<dbReference type="RefSeq" id="WP_175054370.1">
    <property type="nucleotide sequence ID" value="NZ_CADIKC010000015.1"/>
</dbReference>
<name>A0A6J5CPT7_9BURK</name>
<proteinExistence type="predicted"/>
<evidence type="ECO:0000313" key="1">
    <source>
        <dbReference type="EMBL" id="CAB3742685.1"/>
    </source>
</evidence>
<dbReference type="EMBL" id="CADIKC010000015">
    <property type="protein sequence ID" value="CAB3742685.1"/>
    <property type="molecule type" value="Genomic_DNA"/>
</dbReference>
<gene>
    <name evidence="1" type="ORF">LMG24238_06923</name>
</gene>
<dbReference type="GeneID" id="97045487"/>
<protein>
    <submittedName>
        <fullName evidence="1">Uncharacterized protein</fullName>
    </submittedName>
</protein>
<organism evidence="1 2">
    <name type="scientific">Paraburkholderia sediminicola</name>
    <dbReference type="NCBI Taxonomy" id="458836"/>
    <lineage>
        <taxon>Bacteria</taxon>
        <taxon>Pseudomonadati</taxon>
        <taxon>Pseudomonadota</taxon>
        <taxon>Betaproteobacteria</taxon>
        <taxon>Burkholderiales</taxon>
        <taxon>Burkholderiaceae</taxon>
        <taxon>Paraburkholderia</taxon>
    </lineage>
</organism>
<accession>A0A6J5CPT7</accession>